<dbReference type="AlphaFoldDB" id="A0A917XFT8"/>
<evidence type="ECO:0000313" key="1">
    <source>
        <dbReference type="EMBL" id="GGN21350.1"/>
    </source>
</evidence>
<sequence length="63" mass="7250">MVNARMRGQVAWTVRSVRWDERAAHFPGMADRRRRGTVRTVRSGHFIEQDVVRVSRRGVAMAG</sequence>
<evidence type="ECO:0000313" key="2">
    <source>
        <dbReference type="Proteomes" id="UP000653411"/>
    </source>
</evidence>
<name>A0A917XFT8_9ACTN</name>
<reference evidence="1" key="2">
    <citation type="submission" date="2020-09" db="EMBL/GenBank/DDBJ databases">
        <authorList>
            <person name="Sun Q."/>
            <person name="Zhou Y."/>
        </authorList>
    </citation>
    <scope>NUCLEOTIDE SEQUENCE</scope>
    <source>
        <strain evidence="1">CGMCC 4.7110</strain>
    </source>
</reference>
<gene>
    <name evidence="1" type="ORF">GCM10011578_052450</name>
</gene>
<accession>A0A917XFT8</accession>
<comment type="caution">
    <text evidence="1">The sequence shown here is derived from an EMBL/GenBank/DDBJ whole genome shotgun (WGS) entry which is preliminary data.</text>
</comment>
<protein>
    <submittedName>
        <fullName evidence="1">Uncharacterized protein</fullName>
    </submittedName>
</protein>
<organism evidence="1 2">
    <name type="scientific">Streptomyces fuscichromogenes</name>
    <dbReference type="NCBI Taxonomy" id="1324013"/>
    <lineage>
        <taxon>Bacteria</taxon>
        <taxon>Bacillati</taxon>
        <taxon>Actinomycetota</taxon>
        <taxon>Actinomycetes</taxon>
        <taxon>Kitasatosporales</taxon>
        <taxon>Streptomycetaceae</taxon>
        <taxon>Streptomyces</taxon>
    </lineage>
</organism>
<proteinExistence type="predicted"/>
<dbReference type="EMBL" id="BMML01000012">
    <property type="protein sequence ID" value="GGN21350.1"/>
    <property type="molecule type" value="Genomic_DNA"/>
</dbReference>
<keyword evidence="2" id="KW-1185">Reference proteome</keyword>
<dbReference type="Proteomes" id="UP000653411">
    <property type="component" value="Unassembled WGS sequence"/>
</dbReference>
<reference evidence="1" key="1">
    <citation type="journal article" date="2014" name="Int. J. Syst. Evol. Microbiol.">
        <title>Complete genome sequence of Corynebacterium casei LMG S-19264T (=DSM 44701T), isolated from a smear-ripened cheese.</title>
        <authorList>
            <consortium name="US DOE Joint Genome Institute (JGI-PGF)"/>
            <person name="Walter F."/>
            <person name="Albersmeier A."/>
            <person name="Kalinowski J."/>
            <person name="Ruckert C."/>
        </authorList>
    </citation>
    <scope>NUCLEOTIDE SEQUENCE</scope>
    <source>
        <strain evidence="1">CGMCC 4.7110</strain>
    </source>
</reference>